<dbReference type="RefSeq" id="WP_133589645.1">
    <property type="nucleotide sequence ID" value="NZ_CP037953.1"/>
</dbReference>
<reference evidence="2 3" key="1">
    <citation type="submission" date="2019-03" db="EMBL/GenBank/DDBJ databases">
        <title>Genomic Encyclopedia of Type Strains, Phase IV (KMG-IV): sequencing the most valuable type-strain genomes for metagenomic binning, comparative biology and taxonomic classification.</title>
        <authorList>
            <person name="Goeker M."/>
        </authorList>
    </citation>
    <scope>NUCLEOTIDE SEQUENCE [LARGE SCALE GENOMIC DNA]</scope>
    <source>
        <strain evidence="2 3">DSM 103792</strain>
    </source>
</reference>
<name>A0A4R6UQS7_9GAMM</name>
<keyword evidence="3" id="KW-1185">Reference proteome</keyword>
<sequence length="123" mass="13850">MNSEWMQYLLLAVSAASLLLAFIAINYAIRTRKMFEQQARENQQAVETVVEMGKRLVNLQADIQALQHKQQPADLGSNYKAYSQAAELLTRGVSMKEVMERCQLSKGEAELLAAMTQRSKNAK</sequence>
<dbReference type="AlphaFoldDB" id="A0A4R6UQS7"/>
<evidence type="ECO:0000313" key="3">
    <source>
        <dbReference type="Proteomes" id="UP000295375"/>
    </source>
</evidence>
<evidence type="ECO:0000313" key="2">
    <source>
        <dbReference type="EMBL" id="TDQ48566.1"/>
    </source>
</evidence>
<keyword evidence="1" id="KW-0812">Transmembrane</keyword>
<gene>
    <name evidence="2" type="ORF">EV696_1066</name>
</gene>
<dbReference type="Proteomes" id="UP000295375">
    <property type="component" value="Unassembled WGS sequence"/>
</dbReference>
<feature type="transmembrane region" description="Helical" evidence="1">
    <location>
        <begin position="6"/>
        <end position="29"/>
    </location>
</feature>
<evidence type="ECO:0000256" key="1">
    <source>
        <dbReference type="SAM" id="Phobius"/>
    </source>
</evidence>
<keyword evidence="1" id="KW-1133">Transmembrane helix</keyword>
<keyword evidence="1" id="KW-0472">Membrane</keyword>
<organism evidence="2 3">
    <name type="scientific">Permianibacter aggregans</name>
    <dbReference type="NCBI Taxonomy" id="1510150"/>
    <lineage>
        <taxon>Bacteria</taxon>
        <taxon>Pseudomonadati</taxon>
        <taxon>Pseudomonadota</taxon>
        <taxon>Gammaproteobacteria</taxon>
        <taxon>Pseudomonadales</taxon>
        <taxon>Pseudomonadaceae</taxon>
        <taxon>Permianibacter</taxon>
    </lineage>
</organism>
<protein>
    <submittedName>
        <fullName evidence="2">Uncharacterized protein DUF2802</fullName>
    </submittedName>
</protein>
<dbReference type="EMBL" id="SNYM01000006">
    <property type="protein sequence ID" value="TDQ48566.1"/>
    <property type="molecule type" value="Genomic_DNA"/>
</dbReference>
<dbReference type="InterPro" id="IPR021244">
    <property type="entry name" value="DUF2802"/>
</dbReference>
<dbReference type="Pfam" id="PF10975">
    <property type="entry name" value="DUF2802"/>
    <property type="match status" value="1"/>
</dbReference>
<accession>A0A4R6UQS7</accession>
<comment type="caution">
    <text evidence="2">The sequence shown here is derived from an EMBL/GenBank/DDBJ whole genome shotgun (WGS) entry which is preliminary data.</text>
</comment>
<proteinExistence type="predicted"/>